<proteinExistence type="predicted"/>
<dbReference type="EMBL" id="CAKMRJ010004840">
    <property type="protein sequence ID" value="CAH1439441.1"/>
    <property type="molecule type" value="Genomic_DNA"/>
</dbReference>
<accession>A0AAU9NNR5</accession>
<sequence length="94" mass="10845">MLIPLSVKNKIELTDGTLPKQCPDVATAYHVRDHSTLSTGITKVFVSKRWLFYVSCMRLKERQFFHEVPLQGDCYKVSIDEMVPNMKSPQDNEL</sequence>
<protein>
    <submittedName>
        <fullName evidence="1">Uncharacterized protein</fullName>
    </submittedName>
</protein>
<evidence type="ECO:0000313" key="2">
    <source>
        <dbReference type="Proteomes" id="UP001157418"/>
    </source>
</evidence>
<gene>
    <name evidence="1" type="ORF">LVIROSA_LOCUS25634</name>
</gene>
<organism evidence="1 2">
    <name type="scientific">Lactuca virosa</name>
    <dbReference type="NCBI Taxonomy" id="75947"/>
    <lineage>
        <taxon>Eukaryota</taxon>
        <taxon>Viridiplantae</taxon>
        <taxon>Streptophyta</taxon>
        <taxon>Embryophyta</taxon>
        <taxon>Tracheophyta</taxon>
        <taxon>Spermatophyta</taxon>
        <taxon>Magnoliopsida</taxon>
        <taxon>eudicotyledons</taxon>
        <taxon>Gunneridae</taxon>
        <taxon>Pentapetalae</taxon>
        <taxon>asterids</taxon>
        <taxon>campanulids</taxon>
        <taxon>Asterales</taxon>
        <taxon>Asteraceae</taxon>
        <taxon>Cichorioideae</taxon>
        <taxon>Cichorieae</taxon>
        <taxon>Lactucinae</taxon>
        <taxon>Lactuca</taxon>
    </lineage>
</organism>
<comment type="caution">
    <text evidence="1">The sequence shown here is derived from an EMBL/GenBank/DDBJ whole genome shotgun (WGS) entry which is preliminary data.</text>
</comment>
<dbReference type="AlphaFoldDB" id="A0AAU9NNR5"/>
<dbReference type="Proteomes" id="UP001157418">
    <property type="component" value="Unassembled WGS sequence"/>
</dbReference>
<keyword evidence="2" id="KW-1185">Reference proteome</keyword>
<reference evidence="1 2" key="1">
    <citation type="submission" date="2022-01" db="EMBL/GenBank/DDBJ databases">
        <authorList>
            <person name="Xiong W."/>
            <person name="Schranz E."/>
        </authorList>
    </citation>
    <scope>NUCLEOTIDE SEQUENCE [LARGE SCALE GENOMIC DNA]</scope>
</reference>
<evidence type="ECO:0000313" key="1">
    <source>
        <dbReference type="EMBL" id="CAH1439441.1"/>
    </source>
</evidence>
<name>A0AAU9NNR5_9ASTR</name>